<dbReference type="EMBL" id="AP012342">
    <property type="protein sequence ID" value="BAM07830.1"/>
    <property type="molecule type" value="Genomic_DNA"/>
</dbReference>
<keyword evidence="2" id="KW-0004">4Fe-4S</keyword>
<dbReference type="STRING" id="1162668.LFE_2157"/>
<dbReference type="PROSITE" id="PS51332">
    <property type="entry name" value="B12_BINDING"/>
    <property type="match status" value="1"/>
</dbReference>
<dbReference type="eggNOG" id="COG1032">
    <property type="taxonomic scope" value="Bacteria"/>
</dbReference>
<keyword evidence="7" id="KW-0408">Iron</keyword>
<dbReference type="SMART" id="SM00729">
    <property type="entry name" value="Elp3"/>
    <property type="match status" value="1"/>
</dbReference>
<dbReference type="InterPro" id="IPR023404">
    <property type="entry name" value="rSAM_horseshoe"/>
</dbReference>
<evidence type="ECO:0000256" key="2">
    <source>
        <dbReference type="ARBA" id="ARBA00022485"/>
    </source>
</evidence>
<dbReference type="GO" id="GO:0031419">
    <property type="term" value="F:cobalamin binding"/>
    <property type="evidence" value="ECO:0007669"/>
    <property type="project" value="InterPro"/>
</dbReference>
<reference evidence="11 12" key="1">
    <citation type="journal article" date="2012" name="J. Bacteriol.">
        <title>Complete Genome Sequence of Leptospirillum ferrooxidans Strain C2-3, Isolated from a Fresh Volcanic Ash Deposit on the Island of Miyake, Japan.</title>
        <authorList>
            <person name="Fujimura R."/>
            <person name="Sato Y."/>
            <person name="Nishizawa T."/>
            <person name="Oshima K."/>
            <person name="Kim S.-W."/>
            <person name="Hattori M."/>
            <person name="Kamijo T."/>
            <person name="Ohta H."/>
        </authorList>
    </citation>
    <scope>NUCLEOTIDE SEQUENCE [LARGE SCALE GENOMIC DNA]</scope>
    <source>
        <strain evidence="11 12">C2-3</strain>
    </source>
</reference>
<dbReference type="Pfam" id="PF02310">
    <property type="entry name" value="B12-binding"/>
    <property type="match status" value="1"/>
</dbReference>
<evidence type="ECO:0000259" key="9">
    <source>
        <dbReference type="PROSITE" id="PS51332"/>
    </source>
</evidence>
<evidence type="ECO:0000256" key="6">
    <source>
        <dbReference type="ARBA" id="ARBA00022723"/>
    </source>
</evidence>
<dbReference type="Pfam" id="PF04055">
    <property type="entry name" value="Radical_SAM"/>
    <property type="match status" value="1"/>
</dbReference>
<dbReference type="PANTHER" id="PTHR43409:SF7">
    <property type="entry name" value="BLL1977 PROTEIN"/>
    <property type="match status" value="1"/>
</dbReference>
<evidence type="ECO:0000256" key="5">
    <source>
        <dbReference type="ARBA" id="ARBA00022691"/>
    </source>
</evidence>
<keyword evidence="3" id="KW-0489">Methyltransferase</keyword>
<evidence type="ECO:0000313" key="12">
    <source>
        <dbReference type="Proteomes" id="UP000007382"/>
    </source>
</evidence>
<dbReference type="PANTHER" id="PTHR43409">
    <property type="entry name" value="ANAEROBIC MAGNESIUM-PROTOPORPHYRIN IX MONOMETHYL ESTER CYCLASE-RELATED"/>
    <property type="match status" value="1"/>
</dbReference>
<accession>I0IRD1</accession>
<keyword evidence="5" id="KW-0949">S-adenosyl-L-methionine</keyword>
<gene>
    <name evidence="11" type="ordered locus">LFE_2157</name>
</gene>
<dbReference type="InterPro" id="IPR020612">
    <property type="entry name" value="Methylthiotransferase_CS"/>
</dbReference>
<dbReference type="InterPro" id="IPR034466">
    <property type="entry name" value="Methyltransferase_Class_B"/>
</dbReference>
<dbReference type="SFLD" id="SFLDG01123">
    <property type="entry name" value="methyltransferase_(Class_B)"/>
    <property type="match status" value="1"/>
</dbReference>
<dbReference type="GO" id="GO:0051539">
    <property type="term" value="F:4 iron, 4 sulfur cluster binding"/>
    <property type="evidence" value="ECO:0007669"/>
    <property type="project" value="UniProtKB-KW"/>
</dbReference>
<keyword evidence="8" id="KW-0411">Iron-sulfur</keyword>
<feature type="domain" description="B12-binding" evidence="9">
    <location>
        <begin position="2"/>
        <end position="133"/>
    </location>
</feature>
<dbReference type="CDD" id="cd02068">
    <property type="entry name" value="radical_SAM_B12_BD"/>
    <property type="match status" value="1"/>
</dbReference>
<evidence type="ECO:0000256" key="3">
    <source>
        <dbReference type="ARBA" id="ARBA00022603"/>
    </source>
</evidence>
<keyword evidence="6" id="KW-0479">Metal-binding</keyword>
<protein>
    <submittedName>
        <fullName evidence="11">Putative cobalamin B12-binding/Radical SAM family</fullName>
    </submittedName>
</protein>
<dbReference type="Proteomes" id="UP000007382">
    <property type="component" value="Chromosome"/>
</dbReference>
<comment type="cofactor">
    <cofactor evidence="1">
        <name>[4Fe-4S] cluster</name>
        <dbReference type="ChEBI" id="CHEBI:49883"/>
    </cofactor>
</comment>
<sequence>MKKKFVLVEPKSSHLHVYSQFSIPRLGVILLGTMLRDIGWDVKVFIEDIAPIDMAEVFSADVVGISLLTSTAPQSYRLADAVRSSGIPVVLGGTHVTFLPDEALDHADFVIRGEGEESLFELIRAMNWGPWRSNSASDGDKGVIALSDISGLSYWKKGLKEHNPDRPLKEDLDSNPIPDYGLVHGWKNGGLISIATSRGCPFTCSFCSVPGMYGHGMRMHSIDRVIEEIRVNNPKYIFFADDLFTANRKRTKDLLRRMIAEGLTPQWGAQVRIETAFDPELLELFKESNCFNVFVGFESINPKTLDLFNKRQTYEKIVSSIQKFKEAGIRIHGMFVVGSDFDDRETIMETARFAEKWGMESIQLMILTPLPGSPDYDRLYATGARELLTKDWSLYDGHHVVYRPRNMTAYELNKSAIDGMVSFYSWKTIFRSLMRMDISSVIIQYGANRLLSRWKAENRYWLNGLRNDLYQKSREIQKASGGSLKYSVAVPRFLLETDYGRQIYNVLSELGMKIIPFGDLSDSGPSRFEWLKGKVDCVIMPVMEKARQGEEVFFERIQGLRKSLTDQGLNLPTLIQLFLDRQDGSFYSSIAQIGVLASKDLDRVHKAMRGMLPMLSAEAISLQTMEAKPVIIRS</sequence>
<dbReference type="OrthoDB" id="9804952at2"/>
<dbReference type="Gene3D" id="3.40.50.280">
    <property type="entry name" value="Cobalamin-binding domain"/>
    <property type="match status" value="1"/>
</dbReference>
<organism evidence="11 12">
    <name type="scientific">Leptospirillum ferrooxidans (strain C2-3)</name>
    <dbReference type="NCBI Taxonomy" id="1162668"/>
    <lineage>
        <taxon>Bacteria</taxon>
        <taxon>Pseudomonadati</taxon>
        <taxon>Nitrospirota</taxon>
        <taxon>Nitrospiria</taxon>
        <taxon>Nitrospirales</taxon>
        <taxon>Nitrospiraceae</taxon>
        <taxon>Leptospirillum</taxon>
    </lineage>
</organism>
<dbReference type="KEGG" id="lfc:LFE_2157"/>
<dbReference type="AlphaFoldDB" id="I0IRD1"/>
<dbReference type="HOGENOM" id="CLU_021572_5_1_0"/>
<feature type="domain" description="Radical SAM core" evidence="10">
    <location>
        <begin position="186"/>
        <end position="405"/>
    </location>
</feature>
<dbReference type="SUPFAM" id="SSF102114">
    <property type="entry name" value="Radical SAM enzymes"/>
    <property type="match status" value="1"/>
</dbReference>
<dbReference type="SFLD" id="SFLDG01082">
    <property type="entry name" value="B12-binding_domain_containing"/>
    <property type="match status" value="1"/>
</dbReference>
<dbReference type="Gene3D" id="3.80.30.20">
    <property type="entry name" value="tm_1862 like domain"/>
    <property type="match status" value="1"/>
</dbReference>
<dbReference type="SFLD" id="SFLDS00029">
    <property type="entry name" value="Radical_SAM"/>
    <property type="match status" value="1"/>
</dbReference>
<dbReference type="PROSITE" id="PS01278">
    <property type="entry name" value="MTTASE_RADICAL"/>
    <property type="match status" value="1"/>
</dbReference>
<keyword evidence="4" id="KW-0808">Transferase</keyword>
<dbReference type="InterPro" id="IPR006638">
    <property type="entry name" value="Elp3/MiaA/NifB-like_rSAM"/>
</dbReference>
<dbReference type="InterPro" id="IPR007197">
    <property type="entry name" value="rSAM"/>
</dbReference>
<evidence type="ECO:0000256" key="8">
    <source>
        <dbReference type="ARBA" id="ARBA00023014"/>
    </source>
</evidence>
<dbReference type="InterPro" id="IPR006158">
    <property type="entry name" value="Cobalamin-bd"/>
</dbReference>
<dbReference type="InterPro" id="IPR036724">
    <property type="entry name" value="Cobalamin-bd_sf"/>
</dbReference>
<dbReference type="CDD" id="cd01335">
    <property type="entry name" value="Radical_SAM"/>
    <property type="match status" value="1"/>
</dbReference>
<dbReference type="GO" id="GO:0046872">
    <property type="term" value="F:metal ion binding"/>
    <property type="evidence" value="ECO:0007669"/>
    <property type="project" value="UniProtKB-KW"/>
</dbReference>
<name>I0IRD1_LEPFC</name>
<proteinExistence type="predicted"/>
<dbReference type="PATRIC" id="fig|1162668.3.peg.2555"/>
<evidence type="ECO:0000256" key="7">
    <source>
        <dbReference type="ARBA" id="ARBA00023004"/>
    </source>
</evidence>
<dbReference type="SUPFAM" id="SSF52242">
    <property type="entry name" value="Cobalamin (vitamin B12)-binding domain"/>
    <property type="match status" value="1"/>
</dbReference>
<evidence type="ECO:0000313" key="11">
    <source>
        <dbReference type="EMBL" id="BAM07830.1"/>
    </source>
</evidence>
<reference evidence="12" key="2">
    <citation type="submission" date="2012-03" db="EMBL/GenBank/DDBJ databases">
        <title>The complete genome sequence of the pioneer microbe on fresh volcanic deposit, Leptospirillum ferrooxidans strain C2-3.</title>
        <authorList>
            <person name="Fujimura R."/>
            <person name="Sato Y."/>
            <person name="Nishizawa T."/>
            <person name="Nanba K."/>
            <person name="Oshima K."/>
            <person name="Hattori M."/>
            <person name="Kamijo T."/>
            <person name="Ohta H."/>
        </authorList>
    </citation>
    <scope>NUCLEOTIDE SEQUENCE [LARGE SCALE GENOMIC DNA]</scope>
    <source>
        <strain evidence="12">C2-3</strain>
    </source>
</reference>
<dbReference type="PROSITE" id="PS51918">
    <property type="entry name" value="RADICAL_SAM"/>
    <property type="match status" value="1"/>
</dbReference>
<dbReference type="RefSeq" id="WP_014450313.1">
    <property type="nucleotide sequence ID" value="NC_017094.1"/>
</dbReference>
<dbReference type="GO" id="GO:0003824">
    <property type="term" value="F:catalytic activity"/>
    <property type="evidence" value="ECO:0007669"/>
    <property type="project" value="InterPro"/>
</dbReference>
<dbReference type="InterPro" id="IPR051198">
    <property type="entry name" value="BchE-like"/>
</dbReference>
<evidence type="ECO:0000259" key="10">
    <source>
        <dbReference type="PROSITE" id="PS51918"/>
    </source>
</evidence>
<dbReference type="GO" id="GO:0005829">
    <property type="term" value="C:cytosol"/>
    <property type="evidence" value="ECO:0007669"/>
    <property type="project" value="TreeGrafter"/>
</dbReference>
<evidence type="ECO:0000256" key="1">
    <source>
        <dbReference type="ARBA" id="ARBA00001966"/>
    </source>
</evidence>
<evidence type="ECO:0000256" key="4">
    <source>
        <dbReference type="ARBA" id="ARBA00022679"/>
    </source>
</evidence>
<keyword evidence="12" id="KW-1185">Reference proteome</keyword>
<dbReference type="InterPro" id="IPR058240">
    <property type="entry name" value="rSAM_sf"/>
</dbReference>